<proteinExistence type="predicted"/>
<name>A0A1R3K2Q6_COCAP</name>
<evidence type="ECO:0000313" key="1">
    <source>
        <dbReference type="EMBL" id="OMP01364.1"/>
    </source>
</evidence>
<accession>A0A1R3K2Q6</accession>
<protein>
    <submittedName>
        <fullName evidence="1">Uncharacterized protein</fullName>
    </submittedName>
</protein>
<comment type="caution">
    <text evidence="1">The sequence shown here is derived from an EMBL/GenBank/DDBJ whole genome shotgun (WGS) entry which is preliminary data.</text>
</comment>
<sequence>MAALVQITIGVLVAAKYRLQQQ</sequence>
<keyword evidence="2" id="KW-1185">Reference proteome</keyword>
<dbReference type="Gramene" id="OMP01364">
    <property type="protein sequence ID" value="OMP01364"/>
    <property type="gene ID" value="CCACVL1_03106"/>
</dbReference>
<organism evidence="1 2">
    <name type="scientific">Corchorus capsularis</name>
    <name type="common">Jute</name>
    <dbReference type="NCBI Taxonomy" id="210143"/>
    <lineage>
        <taxon>Eukaryota</taxon>
        <taxon>Viridiplantae</taxon>
        <taxon>Streptophyta</taxon>
        <taxon>Embryophyta</taxon>
        <taxon>Tracheophyta</taxon>
        <taxon>Spermatophyta</taxon>
        <taxon>Magnoliopsida</taxon>
        <taxon>eudicotyledons</taxon>
        <taxon>Gunneridae</taxon>
        <taxon>Pentapetalae</taxon>
        <taxon>rosids</taxon>
        <taxon>malvids</taxon>
        <taxon>Malvales</taxon>
        <taxon>Malvaceae</taxon>
        <taxon>Grewioideae</taxon>
        <taxon>Apeibeae</taxon>
        <taxon>Corchorus</taxon>
    </lineage>
</organism>
<dbReference type="Proteomes" id="UP000188268">
    <property type="component" value="Unassembled WGS sequence"/>
</dbReference>
<gene>
    <name evidence="1" type="ORF">CCACVL1_03106</name>
</gene>
<dbReference type="EMBL" id="AWWV01006442">
    <property type="protein sequence ID" value="OMP01364.1"/>
    <property type="molecule type" value="Genomic_DNA"/>
</dbReference>
<evidence type="ECO:0000313" key="2">
    <source>
        <dbReference type="Proteomes" id="UP000188268"/>
    </source>
</evidence>
<reference evidence="1 2" key="1">
    <citation type="submission" date="2013-09" db="EMBL/GenBank/DDBJ databases">
        <title>Corchorus capsularis genome sequencing.</title>
        <authorList>
            <person name="Alam M."/>
            <person name="Haque M.S."/>
            <person name="Islam M.S."/>
            <person name="Emdad E.M."/>
            <person name="Islam M.M."/>
            <person name="Ahmed B."/>
            <person name="Halim A."/>
            <person name="Hossen Q.M.M."/>
            <person name="Hossain M.Z."/>
            <person name="Ahmed R."/>
            <person name="Khan M.M."/>
            <person name="Islam R."/>
            <person name="Rashid M.M."/>
            <person name="Khan S.A."/>
            <person name="Rahman M.S."/>
            <person name="Alam M."/>
        </authorList>
    </citation>
    <scope>NUCLEOTIDE SEQUENCE [LARGE SCALE GENOMIC DNA]</scope>
    <source>
        <strain evidence="2">cv. CVL-1</strain>
        <tissue evidence="1">Whole seedling</tissue>
    </source>
</reference>
<dbReference type="AlphaFoldDB" id="A0A1R3K2Q6"/>